<gene>
    <name evidence="4" type="ORF">SAMN05444371_2555</name>
</gene>
<dbReference type="STRING" id="216903.SAMN05444371_2555"/>
<feature type="signal peptide" evidence="2">
    <location>
        <begin position="1"/>
        <end position="23"/>
    </location>
</feature>
<feature type="chain" id="PRO_5012070681" evidence="2">
    <location>
        <begin position="24"/>
        <end position="523"/>
    </location>
</feature>
<dbReference type="Proteomes" id="UP000184498">
    <property type="component" value="Unassembled WGS sequence"/>
</dbReference>
<keyword evidence="1 2" id="KW-0732">Signal</keyword>
<dbReference type="RefSeq" id="WP_072998497.1">
    <property type="nucleotide sequence ID" value="NZ_FRAM01000002.1"/>
</dbReference>
<protein>
    <submittedName>
        <fullName evidence="4">Por secretion system C-terminal sorting domain-containing protein</fullName>
    </submittedName>
</protein>
<proteinExistence type="predicted"/>
<evidence type="ECO:0000256" key="2">
    <source>
        <dbReference type="SAM" id="SignalP"/>
    </source>
</evidence>
<reference evidence="5" key="1">
    <citation type="submission" date="2016-11" db="EMBL/GenBank/DDBJ databases">
        <authorList>
            <person name="Varghese N."/>
            <person name="Submissions S."/>
        </authorList>
    </citation>
    <scope>NUCLEOTIDE SEQUENCE [LARGE SCALE GENOMIC DNA]</scope>
    <source>
        <strain evidence="5">DSM 18016</strain>
    </source>
</reference>
<dbReference type="InterPro" id="IPR026444">
    <property type="entry name" value="Secre_tail"/>
</dbReference>
<dbReference type="Pfam" id="PF18962">
    <property type="entry name" value="Por_Secre_tail"/>
    <property type="match status" value="1"/>
</dbReference>
<dbReference type="NCBIfam" id="TIGR04183">
    <property type="entry name" value="Por_Secre_tail"/>
    <property type="match status" value="1"/>
</dbReference>
<evidence type="ECO:0000256" key="1">
    <source>
        <dbReference type="ARBA" id="ARBA00022729"/>
    </source>
</evidence>
<name>A0A1M6SMH5_9FLAO</name>
<dbReference type="EMBL" id="FRAM01000002">
    <property type="protein sequence ID" value="SHK45984.1"/>
    <property type="molecule type" value="Genomic_DNA"/>
</dbReference>
<organism evidence="4 5">
    <name type="scientific">Epilithonimonas mollis</name>
    <dbReference type="NCBI Taxonomy" id="216903"/>
    <lineage>
        <taxon>Bacteria</taxon>
        <taxon>Pseudomonadati</taxon>
        <taxon>Bacteroidota</taxon>
        <taxon>Flavobacteriia</taxon>
        <taxon>Flavobacteriales</taxon>
        <taxon>Weeksellaceae</taxon>
        <taxon>Chryseobacterium group</taxon>
        <taxon>Epilithonimonas</taxon>
    </lineage>
</organism>
<feature type="domain" description="Secretion system C-terminal sorting" evidence="3">
    <location>
        <begin position="457"/>
        <end position="522"/>
    </location>
</feature>
<evidence type="ECO:0000259" key="3">
    <source>
        <dbReference type="Pfam" id="PF18962"/>
    </source>
</evidence>
<sequence>MKNLSIFMMLFAFVFGYTQPSTNAPTPTLAPSNVISVFSDTYNNVATNYNPNWGQSGTVNPTFEAVPGSGNDVLAYTNFNYQGTELNKQDVSLMEYLHVDVWVPAGTSRLLKISPINNGSGAGEFLVVVPLTPGSWNSVDLPKSSFTGMTWNSVFQMKFDGQFNADGSANTSGWDVYLDNIYFWKPLSTQDATLSDLRVSGTTISGFSSGTLSYTYDVQPGTTSIPTVTATATQSSSNVSVTQASSIPGEASVLVTAEDGTTTKTYKVQFVEIAAPLTAAPTPPGRAPSDVISIFSDTYANISSTKNPFGDAKITDLTIAGNNTTRLTFTNPGSGYQYITESKDLSDFSNMHIDVWVAGPTEPGQVIQLIVQNFNEDGSFSNNLIYNIDLATAGTGNWYSADILFTDFTAGNRNNIKQFQVVGAGPSAFGPTYIDNIYFHNNKLSVSVTNKATLRFYPNPVTSGENIYVSAKVQSLDIYNLTGQKVKSSTTQNISSTGLAKGLYILKAISENGKTTSSKLIVK</sequence>
<keyword evidence="5" id="KW-1185">Reference proteome</keyword>
<dbReference type="AlphaFoldDB" id="A0A1M6SMH5"/>
<dbReference type="OrthoDB" id="5381604at2"/>
<evidence type="ECO:0000313" key="5">
    <source>
        <dbReference type="Proteomes" id="UP000184498"/>
    </source>
</evidence>
<accession>A0A1M6SMH5</accession>
<evidence type="ECO:0000313" key="4">
    <source>
        <dbReference type="EMBL" id="SHK45984.1"/>
    </source>
</evidence>